<accession>A0ABQ3R3P0</accession>
<dbReference type="InterPro" id="IPR000182">
    <property type="entry name" value="GNAT_dom"/>
</dbReference>
<name>A0ABQ3R3P0_STRRR</name>
<feature type="domain" description="N-acetyltransferase" evidence="2">
    <location>
        <begin position="21"/>
        <end position="181"/>
    </location>
</feature>
<sequence length="188" mass="20517">MTENTTESTAGDTAGNPTADLAVRPATPEDRPAVERLWLMFRHDLSESQGVLPAADGGFRNDWVASAFTAPGWAPYLLICGDRLAGLAFVRGLDGPVRVLNSFFVVRGARRRGIGLRAAREVLTRHPGPWEIAYQEDNPAAARFWARVATQLAGDAWTREPRPVPGRPELPPDVWISLTVPARPDADL</sequence>
<feature type="region of interest" description="Disordered" evidence="1">
    <location>
        <begin position="1"/>
        <end position="26"/>
    </location>
</feature>
<protein>
    <recommendedName>
        <fullName evidence="2">N-acetyltransferase domain-containing protein</fullName>
    </recommendedName>
</protein>
<dbReference type="Proteomes" id="UP000646738">
    <property type="component" value="Unassembled WGS sequence"/>
</dbReference>
<dbReference type="InterPro" id="IPR016181">
    <property type="entry name" value="Acyl_CoA_acyltransferase"/>
</dbReference>
<evidence type="ECO:0000256" key="1">
    <source>
        <dbReference type="SAM" id="MobiDB-lite"/>
    </source>
</evidence>
<organism evidence="3 4">
    <name type="scientific">Streptomyces rubradiris</name>
    <name type="common">Streptomyces achromogenes subsp. rubradiris</name>
    <dbReference type="NCBI Taxonomy" id="285531"/>
    <lineage>
        <taxon>Bacteria</taxon>
        <taxon>Bacillati</taxon>
        <taxon>Actinomycetota</taxon>
        <taxon>Actinomycetes</taxon>
        <taxon>Kitasatosporales</taxon>
        <taxon>Streptomycetaceae</taxon>
        <taxon>Streptomyces</taxon>
    </lineage>
</organism>
<feature type="compositionally biased region" description="Polar residues" evidence="1">
    <location>
        <begin position="1"/>
        <end position="11"/>
    </location>
</feature>
<gene>
    <name evidence="3" type="ORF">Srubr_03320</name>
</gene>
<dbReference type="SUPFAM" id="SSF55729">
    <property type="entry name" value="Acyl-CoA N-acyltransferases (Nat)"/>
    <property type="match status" value="1"/>
</dbReference>
<dbReference type="Gene3D" id="3.40.630.30">
    <property type="match status" value="1"/>
</dbReference>
<evidence type="ECO:0000313" key="4">
    <source>
        <dbReference type="Proteomes" id="UP000646738"/>
    </source>
</evidence>
<evidence type="ECO:0000313" key="3">
    <source>
        <dbReference type="EMBL" id="GHI50486.1"/>
    </source>
</evidence>
<dbReference type="RefSeq" id="WP_189992881.1">
    <property type="nucleotide sequence ID" value="NZ_BNCB01000005.1"/>
</dbReference>
<reference evidence="4" key="1">
    <citation type="submission" date="2023-07" db="EMBL/GenBank/DDBJ databases">
        <title>Whole genome shotgun sequence of Streptomyces achromogenes subsp. rubradiris NBRC 14000.</title>
        <authorList>
            <person name="Komaki H."/>
            <person name="Tamura T."/>
        </authorList>
    </citation>
    <scope>NUCLEOTIDE SEQUENCE [LARGE SCALE GENOMIC DNA]</scope>
    <source>
        <strain evidence="4">NBRC 14000</strain>
    </source>
</reference>
<comment type="caution">
    <text evidence="3">The sequence shown here is derived from an EMBL/GenBank/DDBJ whole genome shotgun (WGS) entry which is preliminary data.</text>
</comment>
<keyword evidence="4" id="KW-1185">Reference proteome</keyword>
<dbReference type="PROSITE" id="PS51186">
    <property type="entry name" value="GNAT"/>
    <property type="match status" value="1"/>
</dbReference>
<proteinExistence type="predicted"/>
<evidence type="ECO:0000259" key="2">
    <source>
        <dbReference type="PROSITE" id="PS51186"/>
    </source>
</evidence>
<dbReference type="EMBL" id="BNEA01000001">
    <property type="protein sequence ID" value="GHI50486.1"/>
    <property type="molecule type" value="Genomic_DNA"/>
</dbReference>